<comment type="caution">
    <text evidence="3">The sequence shown here is derived from an EMBL/GenBank/DDBJ whole genome shotgun (WGS) entry which is preliminary data.</text>
</comment>
<name>A0A2N1MZG9_9GLOM</name>
<dbReference type="InterPro" id="IPR058519">
    <property type="entry name" value="DUF8206"/>
</dbReference>
<dbReference type="OrthoDB" id="8954335at2759"/>
<dbReference type="Gene3D" id="3.40.50.300">
    <property type="entry name" value="P-loop containing nucleotide triphosphate hydrolases"/>
    <property type="match status" value="1"/>
</dbReference>
<feature type="domain" description="DUF8206" evidence="2">
    <location>
        <begin position="918"/>
        <end position="991"/>
    </location>
</feature>
<dbReference type="InterPro" id="IPR027417">
    <property type="entry name" value="P-loop_NTPase"/>
</dbReference>
<feature type="domain" description="SNTX MACPF/CDC-like" evidence="1">
    <location>
        <begin position="8"/>
        <end position="267"/>
    </location>
</feature>
<dbReference type="Pfam" id="PF26633">
    <property type="entry name" value="DUF8206"/>
    <property type="match status" value="1"/>
</dbReference>
<dbReference type="PROSITE" id="PS00675">
    <property type="entry name" value="SIGMA54_INTERACT_1"/>
    <property type="match status" value="1"/>
</dbReference>
<organism evidence="3 4">
    <name type="scientific">Rhizophagus irregularis</name>
    <dbReference type="NCBI Taxonomy" id="588596"/>
    <lineage>
        <taxon>Eukaryota</taxon>
        <taxon>Fungi</taxon>
        <taxon>Fungi incertae sedis</taxon>
        <taxon>Mucoromycota</taxon>
        <taxon>Glomeromycotina</taxon>
        <taxon>Glomeromycetes</taxon>
        <taxon>Glomerales</taxon>
        <taxon>Glomeraceae</taxon>
        <taxon>Rhizophagus</taxon>
    </lineage>
</organism>
<dbReference type="Proteomes" id="UP000233469">
    <property type="component" value="Unassembled WGS sequence"/>
</dbReference>
<dbReference type="PANTHER" id="PTHR32046">
    <property type="entry name" value="G DOMAIN-CONTAINING PROTEIN"/>
    <property type="match status" value="1"/>
</dbReference>
<dbReference type="VEuPathDB" id="FungiDB:FUN_001219"/>
<dbReference type="EMBL" id="LLXL01001012">
    <property type="protein sequence ID" value="PKK67041.1"/>
    <property type="molecule type" value="Genomic_DNA"/>
</dbReference>
<proteinExistence type="predicted"/>
<dbReference type="Pfam" id="PF24674">
    <property type="entry name" value="MACPF_SNTX"/>
    <property type="match status" value="1"/>
</dbReference>
<reference evidence="3 4" key="2">
    <citation type="submission" date="2017-10" db="EMBL/GenBank/DDBJ databases">
        <title>Extensive intraspecific genome diversity in a model arbuscular mycorrhizal fungus.</title>
        <authorList>
            <person name="Chen E.C.H."/>
            <person name="Morin E."/>
            <person name="Baudet D."/>
            <person name="Noel J."/>
            <person name="Ndikumana S."/>
            <person name="Charron P."/>
            <person name="St-Onge C."/>
            <person name="Giorgi J."/>
            <person name="Grigoriev I.V."/>
            <person name="Roux C."/>
            <person name="Martin F.M."/>
            <person name="Corradi N."/>
        </authorList>
    </citation>
    <scope>NUCLEOTIDE SEQUENCE [LARGE SCALE GENOMIC DNA]</scope>
    <source>
        <strain evidence="3 4">C2</strain>
    </source>
</reference>
<dbReference type="VEuPathDB" id="FungiDB:RhiirFUN_026726"/>
<evidence type="ECO:0000313" key="4">
    <source>
        <dbReference type="Proteomes" id="UP000233469"/>
    </source>
</evidence>
<evidence type="ECO:0000259" key="1">
    <source>
        <dbReference type="Pfam" id="PF24674"/>
    </source>
</evidence>
<evidence type="ECO:0000313" key="3">
    <source>
        <dbReference type="EMBL" id="PKK67041.1"/>
    </source>
</evidence>
<dbReference type="SUPFAM" id="SSF52540">
    <property type="entry name" value="P-loop containing nucleoside triphosphate hydrolases"/>
    <property type="match status" value="1"/>
</dbReference>
<protein>
    <submittedName>
        <fullName evidence="3">Uncharacterized protein</fullName>
    </submittedName>
</protein>
<evidence type="ECO:0000259" key="2">
    <source>
        <dbReference type="Pfam" id="PF26633"/>
    </source>
</evidence>
<reference evidence="3 4" key="1">
    <citation type="submission" date="2016-04" db="EMBL/GenBank/DDBJ databases">
        <title>Genome analyses suggest a sexual origin of heterokaryosis in a supposedly ancient asexual fungus.</title>
        <authorList>
            <person name="Ropars J."/>
            <person name="Sedzielewska K."/>
            <person name="Noel J."/>
            <person name="Charron P."/>
            <person name="Farinelli L."/>
            <person name="Marton T."/>
            <person name="Kruger M."/>
            <person name="Pelin A."/>
            <person name="Brachmann A."/>
            <person name="Corradi N."/>
        </authorList>
    </citation>
    <scope>NUCLEOTIDE SEQUENCE [LARGE SCALE GENOMIC DNA]</scope>
    <source>
        <strain evidence="3 4">C2</strain>
    </source>
</reference>
<dbReference type="PANTHER" id="PTHR32046:SF11">
    <property type="entry name" value="IMMUNE-ASSOCIATED NUCLEOTIDE-BINDING PROTEIN 10-LIKE"/>
    <property type="match status" value="1"/>
</dbReference>
<dbReference type="AlphaFoldDB" id="A0A2N1MZG9"/>
<gene>
    <name evidence="3" type="ORF">RhiirC2_714417</name>
</gene>
<dbReference type="VEuPathDB" id="FungiDB:RhiirA1_535921"/>
<sequence>MEDIQNTIRRKSLGRIEEIGSLYNATIDTFCGINILNKEKWPNGSIKKTKIFQSNILCGYENTYKEKFKMLDVEAELKLSIIAELFSLKGLKGSIEYLTDVKESFKSVKGNLIYKITSFEENLDICRDDVKACISTDKFSDNHATHVIIGIKWGASIIASIEYSNVKEEEKSQVEEELKAYCEYLSVSISKKSFKNVKEPNLGTHFSIKLFGDIPHNKQLPRSFNEARKIIIELPSYIKKLNNGKGVPIEYILYPISDLANLFAQNINVNFMETSLSEATILKVEQMFDNLSEFKQRLNDLFNDTNEAQIILPDLTPVFSEIKDRMQEVRNEEVRFAKELTEYLIKLRFSNEDTDELESKIETFQKGNLSKSSIMEFIKKHRSVSIRAGLALAIKSKKVEKIDKNLTIDEHILPKYPNNEIYILIDSDEHNIDDNSFPIYSMFRDLYNSNESSKYYLKIFAGKECSKYPVIQHYINGKLNSDNYYDGSKVLFTSNVVKFDPVPSKPKNTPNKKTRLVMPCPQDCPIVDCNWRCLNCEQNIEYGYNKHLYCDCGESDIAHCKFRCNSSHHIRGYVTFESDTLIKMLPSAPPEEINILLLGETGVGKSTFINTFVNYLKFDSLIDAKSRNMGVFIPSKFTVTDENCEMKTIKLGDDDSNERLGSVGASSTIGCKSYVFHAPGNKHIRLIDTPGIGDTRGLDQDKKNFEKIMISISKYKFLNGICILLKPNNSRLNIVFRFCVQELLSHLHKNAKDNIVFCFTNARGTFYRPGDTLPALKKQIDELKERSNVEIKINKDTTFCFDNESFRFLAALKEGIAFTDTDELCFAESWKKSVNESRRLIEHFVGCKPHQVEDTISLNNAKSIVMLLSKPLAEVGQLIQTNIKLIKEKQSEIENSDKTIEDLKDQLYISQIDLEPIQLGYPRTVCTNGSCVRTLKINETIIKIDYIQHCCKRCYVPFNNYLKLCWAMKFINGTCKECGCERNKHMHISYENKQITNKIINENVKSEILKNKSDQEAKKAMIKECEERQTQLKGEQNIINEISIKFAQFLRQNAIASFNDAYAEYLDLFVNEEKIKKSADPRNYDDEILKGLEDTKKSYLDQIDLINQAISNDDKCPISPKDISDLEQRLYALPINGQTLKKINDEVKRSRINDFKESHYIPLENSMGKNGNSLYKLLGKFSKKYF</sequence>
<dbReference type="InterPro" id="IPR025662">
    <property type="entry name" value="Sigma_54_int_dom_ATP-bd_1"/>
</dbReference>
<dbReference type="InterPro" id="IPR056072">
    <property type="entry name" value="SNTX_MACPF/CDC-like_dom"/>
</dbReference>
<accession>A0A2N1MZG9</accession>